<sequence>TAMTGGESTCSSKSVLSTEVQRRQELIISKPRTIAVEQQQQLDMEQKLAKKEDMYQRACRAAREADSRAERAEELLDAQNLDGLTKIYLDKKLSELSDELEKE</sequence>
<name>A0AAN4ZT18_9BILA</name>
<keyword evidence="1" id="KW-0175">Coiled coil</keyword>
<accession>A0AAN4ZT18</accession>
<comment type="caution">
    <text evidence="2">The sequence shown here is derived from an EMBL/GenBank/DDBJ whole genome shotgun (WGS) entry which is preliminary data.</text>
</comment>
<dbReference type="EMBL" id="BTRK01000003">
    <property type="protein sequence ID" value="GMR44353.1"/>
    <property type="molecule type" value="Genomic_DNA"/>
</dbReference>
<organism evidence="2 3">
    <name type="scientific">Pristionchus mayeri</name>
    <dbReference type="NCBI Taxonomy" id="1317129"/>
    <lineage>
        <taxon>Eukaryota</taxon>
        <taxon>Metazoa</taxon>
        <taxon>Ecdysozoa</taxon>
        <taxon>Nematoda</taxon>
        <taxon>Chromadorea</taxon>
        <taxon>Rhabditida</taxon>
        <taxon>Rhabditina</taxon>
        <taxon>Diplogasteromorpha</taxon>
        <taxon>Diplogasteroidea</taxon>
        <taxon>Neodiplogasteridae</taxon>
        <taxon>Pristionchus</taxon>
    </lineage>
</organism>
<evidence type="ECO:0000256" key="1">
    <source>
        <dbReference type="SAM" id="Coils"/>
    </source>
</evidence>
<feature type="non-terminal residue" evidence="2">
    <location>
        <position position="103"/>
    </location>
</feature>
<proteinExistence type="predicted"/>
<feature type="coiled-coil region" evidence="1">
    <location>
        <begin position="55"/>
        <end position="82"/>
    </location>
</feature>
<gene>
    <name evidence="2" type="ORF">PMAYCL1PPCAC_14548</name>
</gene>
<feature type="non-terminal residue" evidence="2">
    <location>
        <position position="1"/>
    </location>
</feature>
<evidence type="ECO:0000313" key="3">
    <source>
        <dbReference type="Proteomes" id="UP001328107"/>
    </source>
</evidence>
<evidence type="ECO:0000313" key="2">
    <source>
        <dbReference type="EMBL" id="GMR44353.1"/>
    </source>
</evidence>
<dbReference type="AlphaFoldDB" id="A0AAN4ZT18"/>
<protein>
    <submittedName>
        <fullName evidence="2">Uncharacterized protein</fullName>
    </submittedName>
</protein>
<keyword evidence="3" id="KW-1185">Reference proteome</keyword>
<reference evidence="3" key="1">
    <citation type="submission" date="2022-10" db="EMBL/GenBank/DDBJ databases">
        <title>Genome assembly of Pristionchus species.</title>
        <authorList>
            <person name="Yoshida K."/>
            <person name="Sommer R.J."/>
        </authorList>
    </citation>
    <scope>NUCLEOTIDE SEQUENCE [LARGE SCALE GENOMIC DNA]</scope>
    <source>
        <strain evidence="3">RS5460</strain>
    </source>
</reference>
<dbReference type="Proteomes" id="UP001328107">
    <property type="component" value="Unassembled WGS sequence"/>
</dbReference>